<gene>
    <name evidence="1" type="ORF">N7493_004456</name>
</gene>
<dbReference type="Gene3D" id="3.40.50.300">
    <property type="entry name" value="P-loop containing nucleotide triphosphate hydrolases"/>
    <property type="match status" value="1"/>
</dbReference>
<protein>
    <recommendedName>
        <fullName evidence="3">Sulfotransferase family protein</fullName>
    </recommendedName>
</protein>
<dbReference type="PANTHER" id="PTHR36978:SF8">
    <property type="entry name" value="NAD DEPENDENT EPIMERASE_DEHYDRATASE"/>
    <property type="match status" value="1"/>
</dbReference>
<organism evidence="1 2">
    <name type="scientific">Penicillium malachiteum</name>
    <dbReference type="NCBI Taxonomy" id="1324776"/>
    <lineage>
        <taxon>Eukaryota</taxon>
        <taxon>Fungi</taxon>
        <taxon>Dikarya</taxon>
        <taxon>Ascomycota</taxon>
        <taxon>Pezizomycotina</taxon>
        <taxon>Eurotiomycetes</taxon>
        <taxon>Eurotiomycetidae</taxon>
        <taxon>Eurotiales</taxon>
        <taxon>Aspergillaceae</taxon>
        <taxon>Penicillium</taxon>
    </lineage>
</organism>
<name>A0AAD6MX32_9EURO</name>
<evidence type="ECO:0000313" key="1">
    <source>
        <dbReference type="EMBL" id="KAJ5728126.1"/>
    </source>
</evidence>
<sequence>MEAIEELFYHIDPPRRTRTVPMQVLAVGPSRSGTRSLRASLLQLGYEHCYHGFDPEDWKNPPTAEDFDKVIGHCMAITDHPAAAFAPELIAAYPDAKVILNVRKDVRKWHKSVMETLMPVYKSWRFSFRSYFCAELYWMQKSFVRGNWNIFYRGNFEKNSYQVLEDHVRMVKSIVPPERLLEWDIYDG</sequence>
<proteinExistence type="predicted"/>
<dbReference type="Proteomes" id="UP001215712">
    <property type="component" value="Unassembled WGS sequence"/>
</dbReference>
<reference evidence="1" key="2">
    <citation type="submission" date="2023-01" db="EMBL/GenBank/DDBJ databases">
        <authorList>
            <person name="Petersen C."/>
        </authorList>
    </citation>
    <scope>NUCLEOTIDE SEQUENCE</scope>
    <source>
        <strain evidence="1">IBT 17514</strain>
    </source>
</reference>
<accession>A0AAD6MX32</accession>
<keyword evidence="2" id="KW-1185">Reference proteome</keyword>
<comment type="caution">
    <text evidence="1">The sequence shown here is derived from an EMBL/GenBank/DDBJ whole genome shotgun (WGS) entry which is preliminary data.</text>
</comment>
<evidence type="ECO:0008006" key="3">
    <source>
        <dbReference type="Google" id="ProtNLM"/>
    </source>
</evidence>
<evidence type="ECO:0000313" key="2">
    <source>
        <dbReference type="Proteomes" id="UP001215712"/>
    </source>
</evidence>
<reference evidence="1" key="1">
    <citation type="journal article" date="2023" name="IMA Fungus">
        <title>Comparative genomic study of the Penicillium genus elucidates a diverse pangenome and 15 lateral gene transfer events.</title>
        <authorList>
            <person name="Petersen C."/>
            <person name="Sorensen T."/>
            <person name="Nielsen M.R."/>
            <person name="Sondergaard T.E."/>
            <person name="Sorensen J.L."/>
            <person name="Fitzpatrick D.A."/>
            <person name="Frisvad J.C."/>
            <person name="Nielsen K.L."/>
        </authorList>
    </citation>
    <scope>NUCLEOTIDE SEQUENCE</scope>
    <source>
        <strain evidence="1">IBT 17514</strain>
    </source>
</reference>
<dbReference type="Pfam" id="PF17784">
    <property type="entry name" value="Sulfotransfer_4"/>
    <property type="match status" value="1"/>
</dbReference>
<dbReference type="SUPFAM" id="SSF52540">
    <property type="entry name" value="P-loop containing nucleoside triphosphate hydrolases"/>
    <property type="match status" value="1"/>
</dbReference>
<dbReference type="InterPro" id="IPR027417">
    <property type="entry name" value="P-loop_NTPase"/>
</dbReference>
<dbReference type="PANTHER" id="PTHR36978">
    <property type="entry name" value="P-LOOP CONTAINING NUCLEOTIDE TRIPHOSPHATE HYDROLASE"/>
    <property type="match status" value="1"/>
</dbReference>
<dbReference type="AlphaFoldDB" id="A0AAD6MX32"/>
<dbReference type="InterPro" id="IPR040632">
    <property type="entry name" value="Sulfotransfer_4"/>
</dbReference>
<dbReference type="EMBL" id="JAQJAN010000005">
    <property type="protein sequence ID" value="KAJ5728126.1"/>
    <property type="molecule type" value="Genomic_DNA"/>
</dbReference>